<dbReference type="PANTHER" id="PTHR31011:SF2">
    <property type="entry name" value="PROTEIN STB2-RELATED"/>
    <property type="match status" value="1"/>
</dbReference>
<feature type="compositionally biased region" description="Polar residues" evidence="1">
    <location>
        <begin position="1482"/>
        <end position="1509"/>
    </location>
</feature>
<feature type="region of interest" description="Disordered" evidence="1">
    <location>
        <begin position="1482"/>
        <end position="1520"/>
    </location>
</feature>
<feature type="compositionally biased region" description="Low complexity" evidence="1">
    <location>
        <begin position="813"/>
        <end position="828"/>
    </location>
</feature>
<dbReference type="Proteomes" id="UP001150238">
    <property type="component" value="Unassembled WGS sequence"/>
</dbReference>
<dbReference type="EMBL" id="JANVFS010000014">
    <property type="protein sequence ID" value="KAJ4481545.1"/>
    <property type="molecule type" value="Genomic_DNA"/>
</dbReference>
<name>A0A9W9AH47_9AGAR</name>
<feature type="compositionally biased region" description="Polar residues" evidence="1">
    <location>
        <begin position="759"/>
        <end position="769"/>
    </location>
</feature>
<feature type="region of interest" description="Disordered" evidence="1">
    <location>
        <begin position="1413"/>
        <end position="1442"/>
    </location>
</feature>
<keyword evidence="2" id="KW-0732">Signal</keyword>
<feature type="compositionally biased region" description="Basic and acidic residues" evidence="1">
    <location>
        <begin position="624"/>
        <end position="643"/>
    </location>
</feature>
<feature type="region of interest" description="Disordered" evidence="1">
    <location>
        <begin position="729"/>
        <end position="787"/>
    </location>
</feature>
<comment type="caution">
    <text evidence="4">The sequence shown here is derived from an EMBL/GenBank/DDBJ whole genome shotgun (WGS) entry which is preliminary data.</text>
</comment>
<feature type="region of interest" description="Disordered" evidence="1">
    <location>
        <begin position="495"/>
        <end position="519"/>
    </location>
</feature>
<feature type="region of interest" description="Disordered" evidence="1">
    <location>
        <begin position="1035"/>
        <end position="1135"/>
    </location>
</feature>
<feature type="compositionally biased region" description="Basic and acidic residues" evidence="1">
    <location>
        <begin position="681"/>
        <end position="694"/>
    </location>
</feature>
<evidence type="ECO:0000313" key="4">
    <source>
        <dbReference type="EMBL" id="KAJ4481545.1"/>
    </source>
</evidence>
<feature type="region of interest" description="Disordered" evidence="1">
    <location>
        <begin position="1192"/>
        <end position="1220"/>
    </location>
</feature>
<feature type="signal peptide" evidence="2">
    <location>
        <begin position="1"/>
        <end position="16"/>
    </location>
</feature>
<dbReference type="InterPro" id="IPR059025">
    <property type="entry name" value="STB6_N"/>
</dbReference>
<feature type="compositionally biased region" description="Basic and acidic residues" evidence="1">
    <location>
        <begin position="729"/>
        <end position="740"/>
    </location>
</feature>
<dbReference type="GO" id="GO:0070822">
    <property type="term" value="C:Sin3-type complex"/>
    <property type="evidence" value="ECO:0007669"/>
    <property type="project" value="TreeGrafter"/>
</dbReference>
<accession>A0A9W9AH47</accession>
<feature type="domain" description="STB6-like N-terminal" evidence="3">
    <location>
        <begin position="16"/>
        <end position="129"/>
    </location>
</feature>
<feature type="region of interest" description="Disordered" evidence="1">
    <location>
        <begin position="800"/>
        <end position="852"/>
    </location>
</feature>
<feature type="region of interest" description="Disordered" evidence="1">
    <location>
        <begin position="308"/>
        <end position="327"/>
    </location>
</feature>
<gene>
    <name evidence="4" type="ORF">C8J55DRAFT_560097</name>
</gene>
<feature type="compositionally biased region" description="Basic and acidic residues" evidence="1">
    <location>
        <begin position="1413"/>
        <end position="1438"/>
    </location>
</feature>
<proteinExistence type="predicted"/>
<feature type="region of interest" description="Disordered" evidence="1">
    <location>
        <begin position="624"/>
        <end position="653"/>
    </location>
</feature>
<dbReference type="InterPro" id="IPR038919">
    <property type="entry name" value="STB2/STB2"/>
</dbReference>
<reference evidence="4" key="1">
    <citation type="submission" date="2022-08" db="EMBL/GenBank/DDBJ databases">
        <authorList>
            <consortium name="DOE Joint Genome Institute"/>
            <person name="Min B."/>
            <person name="Riley R."/>
            <person name="Sierra-Patev S."/>
            <person name="Naranjo-Ortiz M."/>
            <person name="Looney B."/>
            <person name="Konkel Z."/>
            <person name="Slot J.C."/>
            <person name="Sakamoto Y."/>
            <person name="Steenwyk J.L."/>
            <person name="Rokas A."/>
            <person name="Carro J."/>
            <person name="Camarero S."/>
            <person name="Ferreira P."/>
            <person name="Molpeceres G."/>
            <person name="Ruiz-Duenas F.J."/>
            <person name="Serrano A."/>
            <person name="Henrissat B."/>
            <person name="Drula E."/>
            <person name="Hughes K.W."/>
            <person name="Mata J.L."/>
            <person name="Ishikawa N.K."/>
            <person name="Vargas-Isla R."/>
            <person name="Ushijima S."/>
            <person name="Smith C.A."/>
            <person name="Ahrendt S."/>
            <person name="Andreopoulos W."/>
            <person name="He G."/>
            <person name="Labutti K."/>
            <person name="Lipzen A."/>
            <person name="Ng V."/>
            <person name="Sandor L."/>
            <person name="Barry K."/>
            <person name="Martinez A.T."/>
            <person name="Xiao Y."/>
            <person name="Gibbons J.G."/>
            <person name="Terashima K."/>
            <person name="Hibbett D.S."/>
            <person name="Grigoriev I.V."/>
        </authorList>
    </citation>
    <scope>NUCLEOTIDE SEQUENCE</scope>
    <source>
        <strain evidence="4">Sp2 HRB7682 ss15</strain>
    </source>
</reference>
<reference evidence="4" key="2">
    <citation type="journal article" date="2023" name="Proc. Natl. Acad. Sci. U.S.A.">
        <title>A global phylogenomic analysis of the shiitake genus Lentinula.</title>
        <authorList>
            <person name="Sierra-Patev S."/>
            <person name="Min B."/>
            <person name="Naranjo-Ortiz M."/>
            <person name="Looney B."/>
            <person name="Konkel Z."/>
            <person name="Slot J.C."/>
            <person name="Sakamoto Y."/>
            <person name="Steenwyk J.L."/>
            <person name="Rokas A."/>
            <person name="Carro J."/>
            <person name="Camarero S."/>
            <person name="Ferreira P."/>
            <person name="Molpeceres G."/>
            <person name="Ruiz-Duenas F.J."/>
            <person name="Serrano A."/>
            <person name="Henrissat B."/>
            <person name="Drula E."/>
            <person name="Hughes K.W."/>
            <person name="Mata J.L."/>
            <person name="Ishikawa N.K."/>
            <person name="Vargas-Isla R."/>
            <person name="Ushijima S."/>
            <person name="Smith C.A."/>
            <person name="Donoghue J."/>
            <person name="Ahrendt S."/>
            <person name="Andreopoulos W."/>
            <person name="He G."/>
            <person name="LaButti K."/>
            <person name="Lipzen A."/>
            <person name="Ng V."/>
            <person name="Riley R."/>
            <person name="Sandor L."/>
            <person name="Barry K."/>
            <person name="Martinez A.T."/>
            <person name="Xiao Y."/>
            <person name="Gibbons J.G."/>
            <person name="Terashima K."/>
            <person name="Grigoriev I.V."/>
            <person name="Hibbett D."/>
        </authorList>
    </citation>
    <scope>NUCLEOTIDE SEQUENCE</scope>
    <source>
        <strain evidence="4">Sp2 HRB7682 ss15</strain>
    </source>
</reference>
<feature type="region of interest" description="Disordered" evidence="1">
    <location>
        <begin position="927"/>
        <end position="995"/>
    </location>
</feature>
<feature type="compositionally biased region" description="Low complexity" evidence="1">
    <location>
        <begin position="938"/>
        <end position="956"/>
    </location>
</feature>
<evidence type="ECO:0000256" key="2">
    <source>
        <dbReference type="SAM" id="SignalP"/>
    </source>
</evidence>
<evidence type="ECO:0000259" key="3">
    <source>
        <dbReference type="Pfam" id="PF25995"/>
    </source>
</evidence>
<dbReference type="Pfam" id="PF25995">
    <property type="entry name" value="STB6_N"/>
    <property type="match status" value="1"/>
</dbReference>
<evidence type="ECO:0000313" key="5">
    <source>
        <dbReference type="Proteomes" id="UP001150238"/>
    </source>
</evidence>
<feature type="chain" id="PRO_5040815675" description="STB6-like N-terminal domain-containing protein" evidence="2">
    <location>
        <begin position="17"/>
        <end position="1520"/>
    </location>
</feature>
<organism evidence="4 5">
    <name type="scientific">Lentinula lateritia</name>
    <dbReference type="NCBI Taxonomy" id="40482"/>
    <lineage>
        <taxon>Eukaryota</taxon>
        <taxon>Fungi</taxon>
        <taxon>Dikarya</taxon>
        <taxon>Basidiomycota</taxon>
        <taxon>Agaricomycotina</taxon>
        <taxon>Agaricomycetes</taxon>
        <taxon>Agaricomycetidae</taxon>
        <taxon>Agaricales</taxon>
        <taxon>Marasmiineae</taxon>
        <taxon>Omphalotaceae</taxon>
        <taxon>Lentinula</taxon>
    </lineage>
</organism>
<evidence type="ECO:0000256" key="1">
    <source>
        <dbReference type="SAM" id="MobiDB-lite"/>
    </source>
</evidence>
<protein>
    <recommendedName>
        <fullName evidence="3">STB6-like N-terminal domain-containing protein</fullName>
    </recommendedName>
</protein>
<feature type="region of interest" description="Disordered" evidence="1">
    <location>
        <begin position="681"/>
        <end position="704"/>
    </location>
</feature>
<sequence length="1520" mass="167165">MALSLLLPVVLSRWNATQEGIVLEGYQMYAVDNWVLDRKQVPILVVHTGDVAHKITVSALSPPSQTDWDTVLAWLKRHANAKLKETMYGTLPVTSLAQFRSDFTIVQIPDGNLEFAKPQLYTNINLLRMGCSGRSGLTLEEPSDTTKDRFISTYFLPYNHLSGAGKASSLFNDTVLELVKLVQVSLHIFGYYETSSFDGLLCDSTVEGLQRWVKEVGELVEGLDSMERIADPSTVASLLSLVLAVRNRLVGLSGSTNIIPKDPFLHPGLFIRALATYVTNSNANSHYFHSTISPPIVSLASSKGSNASYSPRQSISQSSGGSPPIPTSAIPAFLKDQLVNLGHGSGFSDEATHSNYGHSLPSATMNNSHASSLLNSAVPSTQLASAPNTSRLPGATFNIDTQGGMSTPTLALTVPSPKTGFQSSAVSLANSASNEPHIVDQAGGLTPAFSAADNPSNNKVHAAGVFLSRSLIEFVFNAYDAKLLKTSPEVRRAVRKEQKANRYRKKDSISYAREDDGTGKDGLSSIASLPSVASHSHLLSGSSLPLASGFKTGLASGLTGTLASTLTGGTGGSMNSGAASVLMPMSDLEEFIEVILGEISYRRNREEKREKRERKEMIKMRIKEEKEEQKERERERERDKKGADNLSSSSSSEGLVDFSRAAKKVKAKVKGRSVDKLYDKGDERDSEEAKDVVKEHKRRKDKDNVGGVGGLLLGLWTGRVNLVIKLREKTEERERERERSIQFSDTRPVAERDGVLSDGVTSWQSNPKNTSKDFHNRPSLWSDGDADTHTYSYDDRKRISLPARDGTSPTFARRSSVSGTGSRGRYGSVQNVLTPEKSDGRSTEEEGPGLLGSETLGALWAKSGSKVKDKLESWAGLSKVDSKLTKIRTKHHTVHATLMPHAESNVVSLSPTPSPPGSPSIPHFITREPPSPTQPFHVPSVPSSAAAKKSTGAKLSIPSFGSLGPHQSQIHLHSRSHSPVYGDDDDDLLSSGQVSPIGYGSGYGLGFESGTDDPRTPRGWPADYLSNRLVRLGSSFPNVPSKRGSEASAQTQSSTSSKFQEMSPKKEQDIAYRSLGKGHPTQRTWAGNRVPHASRVSSWSDPVSARDVMQGIGDRTRQSSEIDEGLESEDRLSKDEELEREKTIFVDYDQRHRRSSTVRPTQNAFTNEAGTWTNEGASDIMAYSHHIRSQSITGRRSVRLRDSSSRNKGKTYHLEDDTAEEGATTRKMLGIVPRRRRSFHSLSIYRHDSSPIDVEMTDEDVKQRIPVKVLPIDRMRIDVDLCGYYLIMWRRAEHLQNVVTTLQILTSRLSDTNARMRSYYEAHLPDIVELETHTKAIAEVDLENANVMKISQATKTLWYEAEQFRVPDLWHIASPPRQKVLAMRQKLFGTGGRRFPQGVHGAHGRFNRVQKTLDGRERLVDSEGKTESEVEEERKIDEDGVFISPPKEDVEDVVEHPSIKPMWLLRFFTSWVANWRPSASVATQRIENPSSPASPTVTQKTTGEVSSPSEPVRLEKAVSL</sequence>
<feature type="compositionally biased region" description="Low complexity" evidence="1">
    <location>
        <begin position="1047"/>
        <end position="1057"/>
    </location>
</feature>
<dbReference type="PANTHER" id="PTHR31011">
    <property type="entry name" value="PROTEIN STB2-RELATED"/>
    <property type="match status" value="1"/>
</dbReference>